<reference evidence="1 2" key="1">
    <citation type="journal article" date="2005" name="PLoS Biol.">
        <title>The genomes of Oryza sativa: a history of duplications.</title>
        <authorList>
            <person name="Yu J."/>
            <person name="Wang J."/>
            <person name="Lin W."/>
            <person name="Li S."/>
            <person name="Li H."/>
            <person name="Zhou J."/>
            <person name="Ni P."/>
            <person name="Dong W."/>
            <person name="Hu S."/>
            <person name="Zeng C."/>
            <person name="Zhang J."/>
            <person name="Zhang Y."/>
            <person name="Li R."/>
            <person name="Xu Z."/>
            <person name="Li S."/>
            <person name="Li X."/>
            <person name="Zheng H."/>
            <person name="Cong L."/>
            <person name="Lin L."/>
            <person name="Yin J."/>
            <person name="Geng J."/>
            <person name="Li G."/>
            <person name="Shi J."/>
            <person name="Liu J."/>
            <person name="Lv H."/>
            <person name="Li J."/>
            <person name="Wang J."/>
            <person name="Deng Y."/>
            <person name="Ran L."/>
            <person name="Shi X."/>
            <person name="Wang X."/>
            <person name="Wu Q."/>
            <person name="Li C."/>
            <person name="Ren X."/>
            <person name="Wang J."/>
            <person name="Wang X."/>
            <person name="Li D."/>
            <person name="Liu D."/>
            <person name="Zhang X."/>
            <person name="Ji Z."/>
            <person name="Zhao W."/>
            <person name="Sun Y."/>
            <person name="Zhang Z."/>
            <person name="Bao J."/>
            <person name="Han Y."/>
            <person name="Dong L."/>
            <person name="Ji J."/>
            <person name="Chen P."/>
            <person name="Wu S."/>
            <person name="Liu J."/>
            <person name="Xiao Y."/>
            <person name="Bu D."/>
            <person name="Tan J."/>
            <person name="Yang L."/>
            <person name="Ye C."/>
            <person name="Zhang J."/>
            <person name="Xu J."/>
            <person name="Zhou Y."/>
            <person name="Yu Y."/>
            <person name="Zhang B."/>
            <person name="Zhuang S."/>
            <person name="Wei H."/>
            <person name="Liu B."/>
            <person name="Lei M."/>
            <person name="Yu H."/>
            <person name="Li Y."/>
            <person name="Xu H."/>
            <person name="Wei S."/>
            <person name="He X."/>
            <person name="Fang L."/>
            <person name="Zhang Z."/>
            <person name="Zhang Y."/>
            <person name="Huang X."/>
            <person name="Su Z."/>
            <person name="Tong W."/>
            <person name="Li J."/>
            <person name="Tong Z."/>
            <person name="Li S."/>
            <person name="Ye J."/>
            <person name="Wang L."/>
            <person name="Fang L."/>
            <person name="Lei T."/>
            <person name="Chen C."/>
            <person name="Chen H."/>
            <person name="Xu Z."/>
            <person name="Li H."/>
            <person name="Huang H."/>
            <person name="Zhang F."/>
            <person name="Xu H."/>
            <person name="Li N."/>
            <person name="Zhao C."/>
            <person name="Li S."/>
            <person name="Dong L."/>
            <person name="Huang Y."/>
            <person name="Li L."/>
            <person name="Xi Y."/>
            <person name="Qi Q."/>
            <person name="Li W."/>
            <person name="Zhang B."/>
            <person name="Hu W."/>
            <person name="Zhang Y."/>
            <person name="Tian X."/>
            <person name="Jiao Y."/>
            <person name="Liang X."/>
            <person name="Jin J."/>
            <person name="Gao L."/>
            <person name="Zheng W."/>
            <person name="Hao B."/>
            <person name="Liu S."/>
            <person name="Wang W."/>
            <person name="Yuan L."/>
            <person name="Cao M."/>
            <person name="McDermott J."/>
            <person name="Samudrala R."/>
            <person name="Wang J."/>
            <person name="Wong G.K."/>
            <person name="Yang H."/>
        </authorList>
    </citation>
    <scope>NUCLEOTIDE SEQUENCE [LARGE SCALE GENOMIC DNA]</scope>
    <source>
        <strain evidence="2">cv. 93-11</strain>
    </source>
</reference>
<dbReference type="HOGENOM" id="CLU_1491388_0_0_1"/>
<keyword evidence="2" id="KW-1185">Reference proteome</keyword>
<dbReference type="EMBL" id="CM000129">
    <property type="protein sequence ID" value="EAY93578.1"/>
    <property type="molecule type" value="Genomic_DNA"/>
</dbReference>
<protein>
    <submittedName>
        <fullName evidence="1">Uncharacterized protein</fullName>
    </submittedName>
</protein>
<dbReference type="AlphaFoldDB" id="A2XRW8"/>
<dbReference type="Proteomes" id="UP000007015">
    <property type="component" value="Chromosome 4"/>
</dbReference>
<accession>A2XRW8</accession>
<proteinExistence type="predicted"/>
<organism evidence="1 2">
    <name type="scientific">Oryza sativa subsp. indica</name>
    <name type="common">Rice</name>
    <dbReference type="NCBI Taxonomy" id="39946"/>
    <lineage>
        <taxon>Eukaryota</taxon>
        <taxon>Viridiplantae</taxon>
        <taxon>Streptophyta</taxon>
        <taxon>Embryophyta</taxon>
        <taxon>Tracheophyta</taxon>
        <taxon>Spermatophyta</taxon>
        <taxon>Magnoliopsida</taxon>
        <taxon>Liliopsida</taxon>
        <taxon>Poales</taxon>
        <taxon>Poaceae</taxon>
        <taxon>BOP clade</taxon>
        <taxon>Oryzoideae</taxon>
        <taxon>Oryzeae</taxon>
        <taxon>Oryzinae</taxon>
        <taxon>Oryza</taxon>
        <taxon>Oryza sativa</taxon>
    </lineage>
</organism>
<sequence length="181" mass="20481">MARRSPPAAIFSPVSTLPFYLSPPLPKLGLHVHPLELEKTNLLFPGTLYPLLPGIVLCSRKMAKKKNPIVFMDVSIGDEPDERMFFEFFLKWTDGTFDLAPVLLSQGTRTTAFRSSSTVVKETDDDGVGEGSGGSVVQDHWIHLHGGKGQGRWRWTRWVQWQRCLGLRVYFHGGEDEAWQR</sequence>
<dbReference type="Gramene" id="BGIOSGA016132-TA">
    <property type="protein sequence ID" value="BGIOSGA016132-PA"/>
    <property type="gene ID" value="BGIOSGA016132"/>
</dbReference>
<name>A2XRW8_ORYSI</name>
<evidence type="ECO:0000313" key="1">
    <source>
        <dbReference type="EMBL" id="EAY93578.1"/>
    </source>
</evidence>
<evidence type="ECO:0000313" key="2">
    <source>
        <dbReference type="Proteomes" id="UP000007015"/>
    </source>
</evidence>
<gene>
    <name evidence="1" type="ORF">OsI_15363</name>
</gene>